<keyword evidence="3 5" id="KW-1133">Transmembrane helix</keyword>
<comment type="subcellular location">
    <subcellularLocation>
        <location evidence="1">Membrane</location>
        <topology evidence="1">Multi-pass membrane protein</topology>
    </subcellularLocation>
</comment>
<feature type="transmembrane region" description="Helical" evidence="5">
    <location>
        <begin position="251"/>
        <end position="272"/>
    </location>
</feature>
<evidence type="ECO:0000256" key="5">
    <source>
        <dbReference type="SAM" id="Phobius"/>
    </source>
</evidence>
<evidence type="ECO:0000313" key="7">
    <source>
        <dbReference type="EMBL" id="MBC2594198.1"/>
    </source>
</evidence>
<keyword evidence="4 5" id="KW-0472">Membrane</keyword>
<dbReference type="Gene3D" id="3.30.750.24">
    <property type="entry name" value="STAS domain"/>
    <property type="match status" value="1"/>
</dbReference>
<feature type="transmembrane region" description="Helical" evidence="5">
    <location>
        <begin position="52"/>
        <end position="68"/>
    </location>
</feature>
<evidence type="ECO:0000256" key="4">
    <source>
        <dbReference type="ARBA" id="ARBA00023136"/>
    </source>
</evidence>
<keyword evidence="8" id="KW-1185">Reference proteome</keyword>
<feature type="domain" description="STAS" evidence="6">
    <location>
        <begin position="443"/>
        <end position="546"/>
    </location>
</feature>
<dbReference type="InterPro" id="IPR036513">
    <property type="entry name" value="STAS_dom_sf"/>
</dbReference>
<feature type="transmembrane region" description="Helical" evidence="5">
    <location>
        <begin position="382"/>
        <end position="411"/>
    </location>
</feature>
<dbReference type="NCBIfam" id="TIGR00815">
    <property type="entry name" value="sulP"/>
    <property type="match status" value="1"/>
</dbReference>
<feature type="transmembrane region" description="Helical" evidence="5">
    <location>
        <begin position="292"/>
        <end position="310"/>
    </location>
</feature>
<dbReference type="EMBL" id="JACHVB010000020">
    <property type="protein sequence ID" value="MBC2594198.1"/>
    <property type="molecule type" value="Genomic_DNA"/>
</dbReference>
<reference evidence="7 8" key="1">
    <citation type="submission" date="2020-07" db="EMBL/GenBank/DDBJ databases">
        <authorList>
            <person name="Feng X."/>
        </authorList>
    </citation>
    <scope>NUCLEOTIDE SEQUENCE [LARGE SCALE GENOMIC DNA]</scope>
    <source>
        <strain evidence="7 8">JCM31066</strain>
    </source>
</reference>
<dbReference type="InterPro" id="IPR001902">
    <property type="entry name" value="SLC26A/SulP_fam"/>
</dbReference>
<feature type="transmembrane region" description="Helical" evidence="5">
    <location>
        <begin position="330"/>
        <end position="361"/>
    </location>
</feature>
<dbReference type="CDD" id="cd07042">
    <property type="entry name" value="STAS_SulP_like_sulfate_transporter"/>
    <property type="match status" value="1"/>
</dbReference>
<sequence>MRFPTFRPRLVECLHGYNFGQFRTDLIAGITVGIVALPLAMAFAIASGVPPQAGIFTAVIAGFIISAFGGSRVQIGGPTGAFIVIVYGILTEYGAANLALCTIMAGVILLIMGFAGLGQAIKFIPYPVTVGFTSGIAVLILSTQIKDFLGLDLASVPSGFLDKCAALGGAIGTTHLPTAILATASLLLIIFWPKAWTRIVPGSVVALVLGTVAVALFELPVETIGSRFGGIPEGLPPLQVPEFSFSGLTALIQPATTIALLAAIESLLSAVVADGMIDDRHDSNQELKAQGLANIICPLFGGIAATGAIARTATNVRSGGRTPIAGMTHAVTLLLILLVAAPLAKSVPLATLGAVLVMVAYNMGEWHQFKRLLKWPRSDAAVFLTTFALTVLFDLTLAVEVGMVLAAMLFIKRVADTSQITPVSPETDTEGVQHSLQGKDVPDEVQVFRILGPFFFGVADRLETALKRAQREPQVVILRMRKVTAMDATGLNALENLYEKLTQKHRHLVISALQPQPYRAIKKGGLLDRLGPENVCPDIDAALARAKAILSQK</sequence>
<feature type="transmembrane region" description="Helical" evidence="5">
    <location>
        <begin position="124"/>
        <end position="145"/>
    </location>
</feature>
<name>A0A842HDT1_9BACT</name>
<dbReference type="PROSITE" id="PS50801">
    <property type="entry name" value="STAS"/>
    <property type="match status" value="1"/>
</dbReference>
<feature type="transmembrane region" description="Helical" evidence="5">
    <location>
        <begin position="199"/>
        <end position="217"/>
    </location>
</feature>
<evidence type="ECO:0000256" key="1">
    <source>
        <dbReference type="ARBA" id="ARBA00004141"/>
    </source>
</evidence>
<gene>
    <name evidence="7" type="primary">sulP</name>
    <name evidence="7" type="ORF">H5P28_07975</name>
</gene>
<dbReference type="Proteomes" id="UP000546464">
    <property type="component" value="Unassembled WGS sequence"/>
</dbReference>
<comment type="caution">
    <text evidence="7">The sequence shown here is derived from an EMBL/GenBank/DDBJ whole genome shotgun (WGS) entry which is preliminary data.</text>
</comment>
<feature type="transmembrane region" description="Helical" evidence="5">
    <location>
        <begin position="96"/>
        <end position="117"/>
    </location>
</feature>
<evidence type="ECO:0000313" key="8">
    <source>
        <dbReference type="Proteomes" id="UP000546464"/>
    </source>
</evidence>
<dbReference type="GO" id="GO:0055085">
    <property type="term" value="P:transmembrane transport"/>
    <property type="evidence" value="ECO:0007669"/>
    <property type="project" value="InterPro"/>
</dbReference>
<dbReference type="PANTHER" id="PTHR11814">
    <property type="entry name" value="SULFATE TRANSPORTER"/>
    <property type="match status" value="1"/>
</dbReference>
<feature type="transmembrane region" description="Helical" evidence="5">
    <location>
        <begin position="26"/>
        <end position="46"/>
    </location>
</feature>
<dbReference type="Pfam" id="PF00916">
    <property type="entry name" value="Sulfate_transp"/>
    <property type="match status" value="1"/>
</dbReference>
<evidence type="ECO:0000256" key="3">
    <source>
        <dbReference type="ARBA" id="ARBA00022989"/>
    </source>
</evidence>
<proteinExistence type="predicted"/>
<organism evidence="7 8">
    <name type="scientific">Ruficoccus amylovorans</name>
    <dbReference type="NCBI Taxonomy" id="1804625"/>
    <lineage>
        <taxon>Bacteria</taxon>
        <taxon>Pseudomonadati</taxon>
        <taxon>Verrucomicrobiota</taxon>
        <taxon>Opitutia</taxon>
        <taxon>Puniceicoccales</taxon>
        <taxon>Cerasicoccaceae</taxon>
        <taxon>Ruficoccus</taxon>
    </lineage>
</organism>
<dbReference type="InterPro" id="IPR002645">
    <property type="entry name" value="STAS_dom"/>
</dbReference>
<dbReference type="InterPro" id="IPR011547">
    <property type="entry name" value="SLC26A/SulP_dom"/>
</dbReference>
<evidence type="ECO:0000259" key="6">
    <source>
        <dbReference type="PROSITE" id="PS50801"/>
    </source>
</evidence>
<protein>
    <submittedName>
        <fullName evidence="7">Sulfate permease</fullName>
    </submittedName>
</protein>
<accession>A0A842HDT1</accession>
<feature type="transmembrane region" description="Helical" evidence="5">
    <location>
        <begin position="165"/>
        <end position="192"/>
    </location>
</feature>
<dbReference type="Pfam" id="PF01740">
    <property type="entry name" value="STAS"/>
    <property type="match status" value="1"/>
</dbReference>
<evidence type="ECO:0000256" key="2">
    <source>
        <dbReference type="ARBA" id="ARBA00022692"/>
    </source>
</evidence>
<dbReference type="RefSeq" id="WP_185675180.1">
    <property type="nucleotide sequence ID" value="NZ_JACHVB010000020.1"/>
</dbReference>
<dbReference type="AlphaFoldDB" id="A0A842HDT1"/>
<dbReference type="GO" id="GO:0016020">
    <property type="term" value="C:membrane"/>
    <property type="evidence" value="ECO:0007669"/>
    <property type="project" value="UniProtKB-SubCell"/>
</dbReference>
<dbReference type="SUPFAM" id="SSF52091">
    <property type="entry name" value="SpoIIaa-like"/>
    <property type="match status" value="1"/>
</dbReference>
<keyword evidence="2 5" id="KW-0812">Transmembrane</keyword>